<dbReference type="Proteomes" id="UP000092377">
    <property type="component" value="Unassembled WGS sequence"/>
</dbReference>
<dbReference type="OrthoDB" id="7554786at2"/>
<gene>
    <name evidence="1" type="ORF">AYY18_16860</name>
</gene>
<accession>A0A1B8HRW5</accession>
<reference evidence="2" key="1">
    <citation type="submission" date="2016-06" db="EMBL/GenBank/DDBJ databases">
        <authorList>
            <person name="Butler K."/>
        </authorList>
    </citation>
    <scope>NUCLEOTIDE SEQUENCE [LARGE SCALE GENOMIC DNA]</scope>
    <source>
        <strain evidence="2">GCSL-Mp20</strain>
    </source>
</reference>
<protein>
    <submittedName>
        <fullName evidence="1">Sulfate transporter</fullName>
    </submittedName>
</protein>
<proteinExistence type="predicted"/>
<evidence type="ECO:0000313" key="2">
    <source>
        <dbReference type="Proteomes" id="UP000092377"/>
    </source>
</evidence>
<evidence type="ECO:0000313" key="1">
    <source>
        <dbReference type="EMBL" id="OBU12194.1"/>
    </source>
</evidence>
<sequence length="212" mass="23520">MSATNKQFTQHEVPAGYWRDAKRGLTPVDLIKPIDIQRDGLVGDLVVQAIQINELLRQFKIAAFGDIEAFIALSAEQYGVSVGGKKGNVTLPSFDGRYKIQRAIQDRIAFDERLQAAKALIDECLKDWVQGARPEIHSIIDSAFAVDKEGNINTGAVLSLRRLDISDNRWIKAMEAIGEAVQVVGSRQYVRIYERVGDSEQYVSISLDISGV</sequence>
<dbReference type="EMBL" id="LZEY01000008">
    <property type="protein sequence ID" value="OBU12194.1"/>
    <property type="molecule type" value="Genomic_DNA"/>
</dbReference>
<dbReference type="InterPro" id="IPR021505">
    <property type="entry name" value="Phage_B3_Orf6"/>
</dbReference>
<keyword evidence="2" id="KW-1185">Reference proteome</keyword>
<dbReference type="RefSeq" id="WP_067400461.1">
    <property type="nucleotide sequence ID" value="NZ_LZEY01000008.1"/>
</dbReference>
<dbReference type="AlphaFoldDB" id="A0A1B8HRW5"/>
<organism evidence="1 2">
    <name type="scientific">Morganella psychrotolerans</name>
    <dbReference type="NCBI Taxonomy" id="368603"/>
    <lineage>
        <taxon>Bacteria</taxon>
        <taxon>Pseudomonadati</taxon>
        <taxon>Pseudomonadota</taxon>
        <taxon>Gammaproteobacteria</taxon>
        <taxon>Enterobacterales</taxon>
        <taxon>Morganellaceae</taxon>
        <taxon>Morganella</taxon>
    </lineage>
</organism>
<comment type="caution">
    <text evidence="1">The sequence shown here is derived from an EMBL/GenBank/DDBJ whole genome shotgun (WGS) entry which is preliminary data.</text>
</comment>
<dbReference type="Pfam" id="PF11363">
    <property type="entry name" value="DUF3164"/>
    <property type="match status" value="1"/>
</dbReference>
<name>A0A1B8HRW5_9GAMM</name>